<proteinExistence type="inferred from homology"/>
<dbReference type="InterPro" id="IPR002347">
    <property type="entry name" value="SDR_fam"/>
</dbReference>
<dbReference type="InterPro" id="IPR020904">
    <property type="entry name" value="Sc_DH/Rdtase_CS"/>
</dbReference>
<organism evidence="5 6">
    <name type="scientific">Leucocoprinus leucothites</name>
    <dbReference type="NCBI Taxonomy" id="201217"/>
    <lineage>
        <taxon>Eukaryota</taxon>
        <taxon>Fungi</taxon>
        <taxon>Dikarya</taxon>
        <taxon>Basidiomycota</taxon>
        <taxon>Agaricomycotina</taxon>
        <taxon>Agaricomycetes</taxon>
        <taxon>Agaricomycetidae</taxon>
        <taxon>Agaricales</taxon>
        <taxon>Agaricineae</taxon>
        <taxon>Agaricaceae</taxon>
        <taxon>Leucocoprinus</taxon>
    </lineage>
</organism>
<reference evidence="5 6" key="1">
    <citation type="journal article" date="2020" name="ISME J.">
        <title>Uncovering the hidden diversity of litter-decomposition mechanisms in mushroom-forming fungi.</title>
        <authorList>
            <person name="Floudas D."/>
            <person name="Bentzer J."/>
            <person name="Ahren D."/>
            <person name="Johansson T."/>
            <person name="Persson P."/>
            <person name="Tunlid A."/>
        </authorList>
    </citation>
    <scope>NUCLEOTIDE SEQUENCE [LARGE SCALE GENOMIC DNA]</scope>
    <source>
        <strain evidence="5 6">CBS 146.42</strain>
    </source>
</reference>
<keyword evidence="6" id="KW-1185">Reference proteome</keyword>
<dbReference type="GO" id="GO:0004316">
    <property type="term" value="F:3-oxoacyl-[acyl-carrier-protein] reductase (NADPH) activity"/>
    <property type="evidence" value="ECO:0007669"/>
    <property type="project" value="UniProtKB-EC"/>
</dbReference>
<evidence type="ECO:0000256" key="4">
    <source>
        <dbReference type="ARBA" id="ARBA00048508"/>
    </source>
</evidence>
<evidence type="ECO:0000256" key="1">
    <source>
        <dbReference type="ARBA" id="ARBA00006484"/>
    </source>
</evidence>
<evidence type="ECO:0000256" key="2">
    <source>
        <dbReference type="ARBA" id="ARBA00012948"/>
    </source>
</evidence>
<name>A0A8H5CTR9_9AGAR</name>
<keyword evidence="3" id="KW-0521">NADP</keyword>
<dbReference type="PANTHER" id="PTHR42879:SF2">
    <property type="entry name" value="3-OXOACYL-[ACYL-CARRIER-PROTEIN] REDUCTASE FABG"/>
    <property type="match status" value="1"/>
</dbReference>
<evidence type="ECO:0000313" key="5">
    <source>
        <dbReference type="EMBL" id="KAF5347792.1"/>
    </source>
</evidence>
<accession>A0A8H5CTR9</accession>
<dbReference type="SUPFAM" id="SSF51735">
    <property type="entry name" value="NAD(P)-binding Rossmann-fold domains"/>
    <property type="match status" value="1"/>
</dbReference>
<comment type="catalytic activity">
    <reaction evidence="4">
        <text>a (3R)-hydroxyacyl-[ACP] + NADP(+) = a 3-oxoacyl-[ACP] + NADPH + H(+)</text>
        <dbReference type="Rhea" id="RHEA:17397"/>
        <dbReference type="Rhea" id="RHEA-COMP:9916"/>
        <dbReference type="Rhea" id="RHEA-COMP:9945"/>
        <dbReference type="ChEBI" id="CHEBI:15378"/>
        <dbReference type="ChEBI" id="CHEBI:57783"/>
        <dbReference type="ChEBI" id="CHEBI:58349"/>
        <dbReference type="ChEBI" id="CHEBI:78776"/>
        <dbReference type="ChEBI" id="CHEBI:78827"/>
        <dbReference type="EC" id="1.1.1.100"/>
    </reaction>
</comment>
<dbReference type="AlphaFoldDB" id="A0A8H5CTR9"/>
<dbReference type="EMBL" id="JAACJO010000023">
    <property type="protein sequence ID" value="KAF5347792.1"/>
    <property type="molecule type" value="Genomic_DNA"/>
</dbReference>
<comment type="caution">
    <text evidence="5">The sequence shown here is derived from an EMBL/GenBank/DDBJ whole genome shotgun (WGS) entry which is preliminary data.</text>
</comment>
<dbReference type="PROSITE" id="PS00061">
    <property type="entry name" value="ADH_SHORT"/>
    <property type="match status" value="1"/>
</dbReference>
<dbReference type="GO" id="GO:0032787">
    <property type="term" value="P:monocarboxylic acid metabolic process"/>
    <property type="evidence" value="ECO:0007669"/>
    <property type="project" value="UniProtKB-ARBA"/>
</dbReference>
<dbReference type="OrthoDB" id="1888931at2759"/>
<dbReference type="EC" id="1.1.1.100" evidence="2"/>
<gene>
    <name evidence="5" type="ORF">D9756_010252</name>
</gene>
<evidence type="ECO:0000313" key="6">
    <source>
        <dbReference type="Proteomes" id="UP000559027"/>
    </source>
</evidence>
<sequence length="286" mass="30852">MMRLRVNNKKAPIRSIASPSYLSAMTSQDSKSLKGKLALITGCTGGIGYATAIALGRLGCSIAVHYNSAEAKANELVKELEANHPDVKAVAFQADLSGYEGVKKLHGDVVRVLGHPDVLFNNAGVLGGAIGPNGNIQDVSVETFETTWRTNTGTAFLMTQLCLPSMEERKWGRIVFNSRLSLNPKVSFEAFALKQVLPRYVGTGGVVGPHYASSKSAMHGLLHWIASRYAKDGITCNAVAPALIVETTMMANPSEELGPPECWDWAVTEIDVLEETNSYRSIWTPS</sequence>
<dbReference type="Proteomes" id="UP000559027">
    <property type="component" value="Unassembled WGS sequence"/>
</dbReference>
<dbReference type="PANTHER" id="PTHR42879">
    <property type="entry name" value="3-OXOACYL-(ACYL-CARRIER-PROTEIN) REDUCTASE"/>
    <property type="match status" value="1"/>
</dbReference>
<dbReference type="Gene3D" id="3.40.50.720">
    <property type="entry name" value="NAD(P)-binding Rossmann-like Domain"/>
    <property type="match status" value="1"/>
</dbReference>
<dbReference type="Pfam" id="PF00106">
    <property type="entry name" value="adh_short"/>
    <property type="match status" value="2"/>
</dbReference>
<protein>
    <recommendedName>
        <fullName evidence="2">3-oxoacyl-[acyl-carrier-protein] reductase</fullName>
        <ecNumber evidence="2">1.1.1.100</ecNumber>
    </recommendedName>
</protein>
<dbReference type="InterPro" id="IPR036291">
    <property type="entry name" value="NAD(P)-bd_dom_sf"/>
</dbReference>
<evidence type="ECO:0000256" key="3">
    <source>
        <dbReference type="ARBA" id="ARBA00022857"/>
    </source>
</evidence>
<dbReference type="InterPro" id="IPR050259">
    <property type="entry name" value="SDR"/>
</dbReference>
<dbReference type="PRINTS" id="PR00081">
    <property type="entry name" value="GDHRDH"/>
</dbReference>
<comment type="similarity">
    <text evidence="1">Belongs to the short-chain dehydrogenases/reductases (SDR) family.</text>
</comment>
<dbReference type="CDD" id="cd05233">
    <property type="entry name" value="SDR_c"/>
    <property type="match status" value="1"/>
</dbReference>